<evidence type="ECO:0008006" key="3">
    <source>
        <dbReference type="Google" id="ProtNLM"/>
    </source>
</evidence>
<gene>
    <name evidence="1" type="ORF">RSO01_48540</name>
</gene>
<reference evidence="1 2" key="1">
    <citation type="submission" date="2019-07" db="EMBL/GenBank/DDBJ databases">
        <title>Whole genome shotgun sequence of Reyranella soli NBRC 108950.</title>
        <authorList>
            <person name="Hosoyama A."/>
            <person name="Uohara A."/>
            <person name="Ohji S."/>
            <person name="Ichikawa N."/>
        </authorList>
    </citation>
    <scope>NUCLEOTIDE SEQUENCE [LARGE SCALE GENOMIC DNA]</scope>
    <source>
        <strain evidence="1 2">NBRC 108950</strain>
    </source>
</reference>
<dbReference type="Proteomes" id="UP000321058">
    <property type="component" value="Unassembled WGS sequence"/>
</dbReference>
<name>A0A512NFG5_9HYPH</name>
<dbReference type="EMBL" id="BKAJ01000085">
    <property type="protein sequence ID" value="GEP57688.1"/>
    <property type="molecule type" value="Genomic_DNA"/>
</dbReference>
<sequence length="423" mass="46350">MPSSPPSKREILVFEPDVEGHSQEWLQHLVDFVADNDQAAAIAVLAPPALCATLSRAMPTVADHRIRFIAMTPREVRLCGHRSLSLAAFARWWVMRRYLRRSGADMGFFLCLDLLSLPLAFGLGTQGKPLAGILFRPSVHYAAFGDYRPGLGEWLRDLRKDLLYRLMLRNPAVATILSLDPFFPAHAVDHYRHGDKVQALPDPAHPAAGATDAAVSTDVIPPGRVAFLLFGYLTERKGPLMVLDALRLLPPRVAARVAVLFAGRVDPAIRDAIESRREALAREQPDLWLRIDDRRLDQAELDNLVTQSAVILAPYQRFVGSSGVLLWAARAGRPVLAQSFGLVGRLTRDHRLGRVADSSDPVKLAAEIQHMVDGGPQSFIDLSSAAEFAASRTPQRFASQVLACADDSVAGHVLADRALPARS</sequence>
<dbReference type="RefSeq" id="WP_147152218.1">
    <property type="nucleotide sequence ID" value="NZ_BKAJ01000085.1"/>
</dbReference>
<dbReference type="AlphaFoldDB" id="A0A512NFG5"/>
<dbReference type="OrthoDB" id="7826001at2"/>
<protein>
    <recommendedName>
        <fullName evidence="3">Glycosyl transferase family 1 domain-containing protein</fullName>
    </recommendedName>
</protein>
<accession>A0A512NFG5</accession>
<evidence type="ECO:0000313" key="1">
    <source>
        <dbReference type="EMBL" id="GEP57688.1"/>
    </source>
</evidence>
<evidence type="ECO:0000313" key="2">
    <source>
        <dbReference type="Proteomes" id="UP000321058"/>
    </source>
</evidence>
<dbReference type="Gene3D" id="3.40.50.2000">
    <property type="entry name" value="Glycogen Phosphorylase B"/>
    <property type="match status" value="1"/>
</dbReference>
<dbReference type="SUPFAM" id="SSF53756">
    <property type="entry name" value="UDP-Glycosyltransferase/glycogen phosphorylase"/>
    <property type="match status" value="1"/>
</dbReference>
<dbReference type="Pfam" id="PF13692">
    <property type="entry name" value="Glyco_trans_1_4"/>
    <property type="match status" value="1"/>
</dbReference>
<proteinExistence type="predicted"/>
<comment type="caution">
    <text evidence="1">The sequence shown here is derived from an EMBL/GenBank/DDBJ whole genome shotgun (WGS) entry which is preliminary data.</text>
</comment>
<organism evidence="1 2">
    <name type="scientific">Reyranella soli</name>
    <dbReference type="NCBI Taxonomy" id="1230389"/>
    <lineage>
        <taxon>Bacteria</taxon>
        <taxon>Pseudomonadati</taxon>
        <taxon>Pseudomonadota</taxon>
        <taxon>Alphaproteobacteria</taxon>
        <taxon>Hyphomicrobiales</taxon>
        <taxon>Reyranellaceae</taxon>
        <taxon>Reyranella</taxon>
    </lineage>
</organism>
<keyword evidence="2" id="KW-1185">Reference proteome</keyword>